<evidence type="ECO:0000313" key="2">
    <source>
        <dbReference type="Proteomes" id="UP001164746"/>
    </source>
</evidence>
<reference evidence="1" key="1">
    <citation type="submission" date="2022-11" db="EMBL/GenBank/DDBJ databases">
        <title>Centuries of genome instability and evolution in soft-shell clam transmissible cancer (bioRxiv).</title>
        <authorList>
            <person name="Hart S.F.M."/>
            <person name="Yonemitsu M.A."/>
            <person name="Giersch R.M."/>
            <person name="Beal B.F."/>
            <person name="Arriagada G."/>
            <person name="Davis B.W."/>
            <person name="Ostrander E.A."/>
            <person name="Goff S.P."/>
            <person name="Metzger M.J."/>
        </authorList>
    </citation>
    <scope>NUCLEOTIDE SEQUENCE</scope>
    <source>
        <strain evidence="1">MELC-2E11</strain>
        <tissue evidence="1">Siphon/mantle</tissue>
    </source>
</reference>
<evidence type="ECO:0000313" key="1">
    <source>
        <dbReference type="EMBL" id="WAR00070.1"/>
    </source>
</evidence>
<keyword evidence="2" id="KW-1185">Reference proteome</keyword>
<gene>
    <name evidence="1" type="ORF">MAR_024442</name>
</gene>
<organism evidence="1 2">
    <name type="scientific">Mya arenaria</name>
    <name type="common">Soft-shell clam</name>
    <dbReference type="NCBI Taxonomy" id="6604"/>
    <lineage>
        <taxon>Eukaryota</taxon>
        <taxon>Metazoa</taxon>
        <taxon>Spiralia</taxon>
        <taxon>Lophotrochozoa</taxon>
        <taxon>Mollusca</taxon>
        <taxon>Bivalvia</taxon>
        <taxon>Autobranchia</taxon>
        <taxon>Heteroconchia</taxon>
        <taxon>Euheterodonta</taxon>
        <taxon>Imparidentia</taxon>
        <taxon>Neoheterodontei</taxon>
        <taxon>Myida</taxon>
        <taxon>Myoidea</taxon>
        <taxon>Myidae</taxon>
        <taxon>Mya</taxon>
    </lineage>
</organism>
<name>A0ABY7DTW3_MYAAR</name>
<proteinExistence type="predicted"/>
<accession>A0ABY7DTW3</accession>
<sequence>MELKVDSASKTCARWTRMRCVLVACACAKLGTELSAACAGETGVSEECVLETLAPMTNMRCVWAACAYVHLQRPPSQGDGASGGHCELGACPLDKLATCTNNMCMCRTGSVAIGGSCRLTGYLGGMCSSTSKCKGKFLTCDTSSMMCVCQGGCRTFHGTPKATQVARYVKSGWFSNNMQTIQFQQTNIVPTK</sequence>
<evidence type="ECO:0008006" key="3">
    <source>
        <dbReference type="Google" id="ProtNLM"/>
    </source>
</evidence>
<dbReference type="Proteomes" id="UP001164746">
    <property type="component" value="Chromosome 3"/>
</dbReference>
<protein>
    <recommendedName>
        <fullName evidence="3">EB domain-containing protein</fullName>
    </recommendedName>
</protein>
<dbReference type="EMBL" id="CP111014">
    <property type="protein sequence ID" value="WAR00070.1"/>
    <property type="molecule type" value="Genomic_DNA"/>
</dbReference>